<dbReference type="STRING" id="1225476.A1D18_06110"/>
<keyword evidence="6 7" id="KW-0472">Membrane</keyword>
<evidence type="ECO:0000256" key="7">
    <source>
        <dbReference type="RuleBase" id="RU004379"/>
    </source>
</evidence>
<comment type="subcellular location">
    <subcellularLocation>
        <location evidence="1">Cell membrane</location>
        <topology evidence="1">Multi-pass membrane protein</topology>
    </subcellularLocation>
</comment>
<dbReference type="InterPro" id="IPR006214">
    <property type="entry name" value="Bax_inhibitor_1-related"/>
</dbReference>
<feature type="transmembrane region" description="Helical" evidence="7">
    <location>
        <begin position="108"/>
        <end position="129"/>
    </location>
</feature>
<organism evidence="8 9">
    <name type="scientific">Candidatus Rickettsiella isopodorum</name>
    <dbReference type="NCBI Taxonomy" id="1225476"/>
    <lineage>
        <taxon>Bacteria</taxon>
        <taxon>Pseudomonadati</taxon>
        <taxon>Pseudomonadota</taxon>
        <taxon>Gammaproteobacteria</taxon>
        <taxon>Legionellales</taxon>
        <taxon>Coxiellaceae</taxon>
        <taxon>Rickettsiella</taxon>
    </lineage>
</organism>
<gene>
    <name evidence="8" type="ORF">A1D18_06110</name>
</gene>
<dbReference type="PANTHER" id="PTHR23291:SF115">
    <property type="entry name" value="MODULATOR OF FTSH PROTEASE YCCA"/>
    <property type="match status" value="1"/>
</dbReference>
<evidence type="ECO:0000256" key="1">
    <source>
        <dbReference type="ARBA" id="ARBA00004651"/>
    </source>
</evidence>
<feature type="transmembrane region" description="Helical" evidence="7">
    <location>
        <begin position="193"/>
        <end position="219"/>
    </location>
</feature>
<dbReference type="OrthoDB" id="9813298at2"/>
<keyword evidence="5 7" id="KW-1133">Transmembrane helix</keyword>
<dbReference type="GO" id="GO:0005886">
    <property type="term" value="C:plasma membrane"/>
    <property type="evidence" value="ECO:0007669"/>
    <property type="project" value="UniProtKB-SubCell"/>
</dbReference>
<feature type="transmembrane region" description="Helical" evidence="7">
    <location>
        <begin position="51"/>
        <end position="69"/>
    </location>
</feature>
<dbReference type="Pfam" id="PF01027">
    <property type="entry name" value="Bax1-I"/>
    <property type="match status" value="1"/>
</dbReference>
<comment type="caution">
    <text evidence="8">The sequence shown here is derived from an EMBL/GenBank/DDBJ whole genome shotgun (WGS) entry which is preliminary data.</text>
</comment>
<dbReference type="CDD" id="cd10433">
    <property type="entry name" value="YccA_like"/>
    <property type="match status" value="1"/>
</dbReference>
<keyword evidence="4 7" id="KW-0812">Transmembrane</keyword>
<evidence type="ECO:0000313" key="9">
    <source>
        <dbReference type="Proteomes" id="UP000183924"/>
    </source>
</evidence>
<evidence type="ECO:0000256" key="3">
    <source>
        <dbReference type="ARBA" id="ARBA00022475"/>
    </source>
</evidence>
<evidence type="ECO:0000256" key="6">
    <source>
        <dbReference type="ARBA" id="ARBA00023136"/>
    </source>
</evidence>
<sequence length="224" mass="24313">MASSKILLNPSLESVLATNTILRNTYILLGLTLVFSAITAGIALFTNAPPLNPFVTLIGYFGLLFLTNFTRNSSWGLVSVFGLTGFMGYTLGPILNHYIHGFTNGHELIMMSLGATGLIFFSLSAYALTTKKDFSFMASFLMVGMIVAFLASIGTLFFHIPILMLTLSAVFILLSSGIILFQTSQIIHGGETNYIMATVTLYVSLYNIFLSLLNLLGAFSGNRD</sequence>
<evidence type="ECO:0000256" key="2">
    <source>
        <dbReference type="ARBA" id="ARBA00010350"/>
    </source>
</evidence>
<dbReference type="PANTHER" id="PTHR23291">
    <property type="entry name" value="BAX INHIBITOR-RELATED"/>
    <property type="match status" value="1"/>
</dbReference>
<protein>
    <submittedName>
        <fullName evidence="8">BAX inhibitor protein</fullName>
    </submittedName>
</protein>
<name>A0A1J8NK35_9COXI</name>
<keyword evidence="3" id="KW-1003">Cell membrane</keyword>
<evidence type="ECO:0000256" key="4">
    <source>
        <dbReference type="ARBA" id="ARBA00022692"/>
    </source>
</evidence>
<evidence type="ECO:0000256" key="5">
    <source>
        <dbReference type="ARBA" id="ARBA00022989"/>
    </source>
</evidence>
<reference evidence="8 9" key="1">
    <citation type="submission" date="2016-03" db="EMBL/GenBank/DDBJ databases">
        <title>Comparative genomics of Rickettsiella.</title>
        <authorList>
            <person name="Chandler C."/>
            <person name="Wang Y."/>
        </authorList>
    </citation>
    <scope>NUCLEOTIDE SEQUENCE [LARGE SCALE GENOMIC DNA]</scope>
    <source>
        <strain evidence="8 9">RCFS May 2013</strain>
    </source>
</reference>
<accession>A0A1J8NK35</accession>
<keyword evidence="9" id="KW-1185">Reference proteome</keyword>
<dbReference type="EMBL" id="LUKY01000033">
    <property type="protein sequence ID" value="OIZ94406.1"/>
    <property type="molecule type" value="Genomic_DNA"/>
</dbReference>
<feature type="transmembrane region" description="Helical" evidence="7">
    <location>
        <begin position="162"/>
        <end position="181"/>
    </location>
</feature>
<dbReference type="Proteomes" id="UP000183924">
    <property type="component" value="Unassembled WGS sequence"/>
</dbReference>
<evidence type="ECO:0000313" key="8">
    <source>
        <dbReference type="EMBL" id="OIZ94406.1"/>
    </source>
</evidence>
<dbReference type="RefSeq" id="WP_071662894.1">
    <property type="nucleotide sequence ID" value="NZ_LUKY01000033.1"/>
</dbReference>
<feature type="transmembrane region" description="Helical" evidence="7">
    <location>
        <begin position="76"/>
        <end position="96"/>
    </location>
</feature>
<dbReference type="AlphaFoldDB" id="A0A1J8NK35"/>
<feature type="transmembrane region" description="Helical" evidence="7">
    <location>
        <begin position="26"/>
        <end position="45"/>
    </location>
</feature>
<comment type="similarity">
    <text evidence="2 7">Belongs to the BI1 family.</text>
</comment>
<proteinExistence type="inferred from homology"/>
<feature type="transmembrane region" description="Helical" evidence="7">
    <location>
        <begin position="136"/>
        <end position="156"/>
    </location>
</feature>